<dbReference type="Pfam" id="PF00581">
    <property type="entry name" value="Rhodanese"/>
    <property type="match status" value="2"/>
</dbReference>
<evidence type="ECO:0000256" key="1">
    <source>
        <dbReference type="ARBA" id="ARBA00022679"/>
    </source>
</evidence>
<dbReference type="PROSITE" id="PS50206">
    <property type="entry name" value="RHODANESE_3"/>
    <property type="match status" value="2"/>
</dbReference>
<dbReference type="SUPFAM" id="SSF52821">
    <property type="entry name" value="Rhodanese/Cell cycle control phosphatase"/>
    <property type="match status" value="2"/>
</dbReference>
<gene>
    <name evidence="4" type="primary">sseA</name>
    <name evidence="4" type="ORF">GCM10009093_20810</name>
</gene>
<dbReference type="CDD" id="cd01448">
    <property type="entry name" value="TST_Repeat_1"/>
    <property type="match status" value="1"/>
</dbReference>
<name>A0ABN0YFU1_9CAUL</name>
<evidence type="ECO:0000256" key="2">
    <source>
        <dbReference type="ARBA" id="ARBA00022737"/>
    </source>
</evidence>
<feature type="domain" description="Rhodanese" evidence="3">
    <location>
        <begin position="19"/>
        <end position="134"/>
    </location>
</feature>
<evidence type="ECO:0000313" key="4">
    <source>
        <dbReference type="EMBL" id="GAA0394045.1"/>
    </source>
</evidence>
<dbReference type="PANTHER" id="PTHR11364:SF27">
    <property type="entry name" value="SULFURTRANSFERASE"/>
    <property type="match status" value="1"/>
</dbReference>
<dbReference type="Proteomes" id="UP001500791">
    <property type="component" value="Unassembled WGS sequence"/>
</dbReference>
<organism evidence="4 5">
    <name type="scientific">Brevundimonas terrae</name>
    <dbReference type="NCBI Taxonomy" id="363631"/>
    <lineage>
        <taxon>Bacteria</taxon>
        <taxon>Pseudomonadati</taxon>
        <taxon>Pseudomonadota</taxon>
        <taxon>Alphaproteobacteria</taxon>
        <taxon>Caulobacterales</taxon>
        <taxon>Caulobacteraceae</taxon>
        <taxon>Brevundimonas</taxon>
    </lineage>
</organism>
<dbReference type="RefSeq" id="WP_167177445.1">
    <property type="nucleotide sequence ID" value="NZ_BAAAEJ010000007.1"/>
</dbReference>
<dbReference type="InterPro" id="IPR036873">
    <property type="entry name" value="Rhodanese-like_dom_sf"/>
</dbReference>
<dbReference type="Gene3D" id="3.40.250.10">
    <property type="entry name" value="Rhodanese-like domain"/>
    <property type="match status" value="2"/>
</dbReference>
<dbReference type="CDD" id="cd01449">
    <property type="entry name" value="TST_Repeat_2"/>
    <property type="match status" value="1"/>
</dbReference>
<dbReference type="PANTHER" id="PTHR11364">
    <property type="entry name" value="THIOSULFATE SULFERTANSFERASE"/>
    <property type="match status" value="1"/>
</dbReference>
<dbReference type="SMART" id="SM00450">
    <property type="entry name" value="RHOD"/>
    <property type="match status" value="2"/>
</dbReference>
<protein>
    <submittedName>
        <fullName evidence="4">3-mercaptopyruvate sulfurtransferase</fullName>
    </submittedName>
</protein>
<evidence type="ECO:0000259" key="3">
    <source>
        <dbReference type="PROSITE" id="PS50206"/>
    </source>
</evidence>
<evidence type="ECO:0000313" key="5">
    <source>
        <dbReference type="Proteomes" id="UP001500791"/>
    </source>
</evidence>
<dbReference type="NCBIfam" id="NF008557">
    <property type="entry name" value="PRK11493.1"/>
    <property type="match status" value="1"/>
</dbReference>
<feature type="domain" description="Rhodanese" evidence="3">
    <location>
        <begin position="164"/>
        <end position="277"/>
    </location>
</feature>
<accession>A0ABN0YFU1</accession>
<dbReference type="EMBL" id="BAAAEJ010000007">
    <property type="protein sequence ID" value="GAA0394045.1"/>
    <property type="molecule type" value="Genomic_DNA"/>
</dbReference>
<dbReference type="InterPro" id="IPR045078">
    <property type="entry name" value="TST/MPST-like"/>
</dbReference>
<dbReference type="InterPro" id="IPR001763">
    <property type="entry name" value="Rhodanese-like_dom"/>
</dbReference>
<comment type="caution">
    <text evidence="4">The sequence shown here is derived from an EMBL/GenBank/DDBJ whole genome shotgun (WGS) entry which is preliminary data.</text>
</comment>
<keyword evidence="1" id="KW-0808">Transferase</keyword>
<reference evidence="4 5" key="1">
    <citation type="journal article" date="2019" name="Int. J. Syst. Evol. Microbiol.">
        <title>The Global Catalogue of Microorganisms (GCM) 10K type strain sequencing project: providing services to taxonomists for standard genome sequencing and annotation.</title>
        <authorList>
            <consortium name="The Broad Institute Genomics Platform"/>
            <consortium name="The Broad Institute Genome Sequencing Center for Infectious Disease"/>
            <person name="Wu L."/>
            <person name="Ma J."/>
        </authorList>
    </citation>
    <scope>NUCLEOTIDE SEQUENCE [LARGE SCALE GENOMIC DNA]</scope>
    <source>
        <strain evidence="4 5">JCM 13476</strain>
    </source>
</reference>
<keyword evidence="5" id="KW-1185">Reference proteome</keyword>
<proteinExistence type="predicted"/>
<keyword evidence="2" id="KW-0677">Repeat</keyword>
<sequence length="278" mass="29738">MTNPASPMISTEELAALLDRGALKLVDGSWWLDGRDAYADYKVEHIDGAIFLDLEQISAPDSPLPHTLPSPDHFATVVGKAGISRNDTIVVYDAQGLFSAARFWWMFKLYGANHVRILDGGLPKWKAEGRPTVSGPAGTPDAVIFDAVFNEDPVSSLDDVKTALGSTTQILDARGSARFNGSMPEPRAGVRSGHMPGAFNLPFGQLLNPDGTIKNGPELEAAFRSVGLDMNRPVITTCGSGVTAAILTLGLTLLGKSSRLYDGSWSEWGSRTDTPIQP</sequence>